<name>A0ACC1RQM5_9HYPO</name>
<dbReference type="Proteomes" id="UP001148629">
    <property type="component" value="Unassembled WGS sequence"/>
</dbReference>
<comment type="caution">
    <text evidence="1">The sequence shown here is derived from an EMBL/GenBank/DDBJ whole genome shotgun (WGS) entry which is preliminary data.</text>
</comment>
<evidence type="ECO:0000313" key="2">
    <source>
        <dbReference type="Proteomes" id="UP001148629"/>
    </source>
</evidence>
<gene>
    <name evidence="1" type="ORF">NM208_g12450</name>
</gene>
<organism evidence="1 2">
    <name type="scientific">Fusarium decemcellulare</name>
    <dbReference type="NCBI Taxonomy" id="57161"/>
    <lineage>
        <taxon>Eukaryota</taxon>
        <taxon>Fungi</taxon>
        <taxon>Dikarya</taxon>
        <taxon>Ascomycota</taxon>
        <taxon>Pezizomycotina</taxon>
        <taxon>Sordariomycetes</taxon>
        <taxon>Hypocreomycetidae</taxon>
        <taxon>Hypocreales</taxon>
        <taxon>Nectriaceae</taxon>
        <taxon>Fusarium</taxon>
        <taxon>Fusarium decemcellulare species complex</taxon>
    </lineage>
</organism>
<evidence type="ECO:0000313" key="1">
    <source>
        <dbReference type="EMBL" id="KAJ3523438.1"/>
    </source>
</evidence>
<accession>A0ACC1RQM5</accession>
<reference evidence="1" key="1">
    <citation type="submission" date="2022-08" db="EMBL/GenBank/DDBJ databases">
        <title>Genome Sequence of Fusarium decemcellulare.</title>
        <authorList>
            <person name="Buettner E."/>
        </authorList>
    </citation>
    <scope>NUCLEOTIDE SEQUENCE</scope>
    <source>
        <strain evidence="1">Babe19</strain>
    </source>
</reference>
<keyword evidence="2" id="KW-1185">Reference proteome</keyword>
<proteinExistence type="predicted"/>
<sequence length="230" mass="25354">MPHSAGNPLKKFTAQGNDGIFSTHANEAGLADERERAPPSLTQSRPTNRRADRPAVSSLLRIEPRTVNQICCHGINGRWPLLIHAYAQSSSTHDLANAPPARTSLREFAIVSDRRFSPCLARQLPLIAMISSWLSSPWLNLTQLTSSATSLERHRDEGDQSRPGRRRSWTPSQQIATRLGLGAVALDGGGSFGCRRRRHFSRFSLVRPITPSLHNIPSLNSLLHAPRPAL</sequence>
<dbReference type="EMBL" id="JANRMS010002257">
    <property type="protein sequence ID" value="KAJ3523438.1"/>
    <property type="molecule type" value="Genomic_DNA"/>
</dbReference>
<protein>
    <submittedName>
        <fullName evidence="1">Uncharacterized protein</fullName>
    </submittedName>
</protein>